<dbReference type="InterPro" id="IPR001647">
    <property type="entry name" value="HTH_TetR"/>
</dbReference>
<dbReference type="OrthoDB" id="9811084at2"/>
<keyword evidence="5" id="KW-1185">Reference proteome</keyword>
<accession>A0A418SK11</accession>
<organism evidence="4 5">
    <name type="scientific">Pseudooceanicola algae</name>
    <dbReference type="NCBI Taxonomy" id="1537215"/>
    <lineage>
        <taxon>Bacteria</taxon>
        <taxon>Pseudomonadati</taxon>
        <taxon>Pseudomonadota</taxon>
        <taxon>Alphaproteobacteria</taxon>
        <taxon>Rhodobacterales</taxon>
        <taxon>Paracoccaceae</taxon>
        <taxon>Pseudooceanicola</taxon>
    </lineage>
</organism>
<dbReference type="Pfam" id="PF00440">
    <property type="entry name" value="TetR_N"/>
    <property type="match status" value="1"/>
</dbReference>
<protein>
    <submittedName>
        <fullName evidence="4">Uncharacterized protein</fullName>
    </submittedName>
</protein>
<keyword evidence="1" id="KW-0805">Transcription regulation</keyword>
<dbReference type="KEGG" id="palw:PSAL_034560"/>
<evidence type="ECO:0000256" key="1">
    <source>
        <dbReference type="ARBA" id="ARBA00023015"/>
    </source>
</evidence>
<dbReference type="PANTHER" id="PTHR30055:SF238">
    <property type="entry name" value="MYCOFACTOCIN BIOSYNTHESIS TRANSCRIPTIONAL REGULATOR MFTR-RELATED"/>
    <property type="match status" value="1"/>
</dbReference>
<keyword evidence="2" id="KW-0238">DNA-binding</keyword>
<dbReference type="RefSeq" id="WP_119838091.1">
    <property type="nucleotide sequence ID" value="NZ_CP060436.1"/>
</dbReference>
<reference evidence="4 5" key="1">
    <citation type="submission" date="2020-08" db="EMBL/GenBank/DDBJ databases">
        <title>Genome sequence of Rhodobacteraceae bacterium Lw-13e.</title>
        <authorList>
            <person name="Poehlein A."/>
            <person name="Wolter L."/>
            <person name="Daniel R."/>
            <person name="Brinkhoff T."/>
        </authorList>
    </citation>
    <scope>NUCLEOTIDE SEQUENCE [LARGE SCALE GENOMIC DNA]</scope>
    <source>
        <strain evidence="4 5">Lw-13e</strain>
    </source>
</reference>
<gene>
    <name evidence="4" type="ORF">PSAL_034560</name>
</gene>
<name>A0A418SK11_9RHOB</name>
<proteinExistence type="predicted"/>
<keyword evidence="3" id="KW-0804">Transcription</keyword>
<sequence length="193" mass="21213">MTLSLRDRRRLETAREIQQATLRLAMREGFDAVTTEAIAAEAGISTRTFFNYYPNKESSAIGVPPGYRTEDKAALRTGTGPLATDIKAFLDRHMMALAENEETLRMVRKIVRANAKASGVLDRIHLDERDELAECLRPRVNDVHVAIALAANAAACTSRAIHLWENEDSVPLAQALDTIWAGQVTAARLLTAG</sequence>
<dbReference type="Proteomes" id="UP000283786">
    <property type="component" value="Chromosome"/>
</dbReference>
<dbReference type="GO" id="GO:0000976">
    <property type="term" value="F:transcription cis-regulatory region binding"/>
    <property type="evidence" value="ECO:0007669"/>
    <property type="project" value="TreeGrafter"/>
</dbReference>
<dbReference type="AlphaFoldDB" id="A0A418SK11"/>
<dbReference type="PANTHER" id="PTHR30055">
    <property type="entry name" value="HTH-TYPE TRANSCRIPTIONAL REGULATOR RUTR"/>
    <property type="match status" value="1"/>
</dbReference>
<dbReference type="SUPFAM" id="SSF46689">
    <property type="entry name" value="Homeodomain-like"/>
    <property type="match status" value="1"/>
</dbReference>
<dbReference type="InterPro" id="IPR050109">
    <property type="entry name" value="HTH-type_TetR-like_transc_reg"/>
</dbReference>
<evidence type="ECO:0000256" key="3">
    <source>
        <dbReference type="ARBA" id="ARBA00023163"/>
    </source>
</evidence>
<evidence type="ECO:0000256" key="2">
    <source>
        <dbReference type="ARBA" id="ARBA00023125"/>
    </source>
</evidence>
<dbReference type="Gene3D" id="1.10.357.10">
    <property type="entry name" value="Tetracycline Repressor, domain 2"/>
    <property type="match status" value="1"/>
</dbReference>
<dbReference type="GO" id="GO:0003700">
    <property type="term" value="F:DNA-binding transcription factor activity"/>
    <property type="evidence" value="ECO:0007669"/>
    <property type="project" value="TreeGrafter"/>
</dbReference>
<dbReference type="EMBL" id="CP060436">
    <property type="protein sequence ID" value="QPM92192.1"/>
    <property type="molecule type" value="Genomic_DNA"/>
</dbReference>
<dbReference type="InterPro" id="IPR009057">
    <property type="entry name" value="Homeodomain-like_sf"/>
</dbReference>
<evidence type="ECO:0000313" key="4">
    <source>
        <dbReference type="EMBL" id="QPM92192.1"/>
    </source>
</evidence>
<evidence type="ECO:0000313" key="5">
    <source>
        <dbReference type="Proteomes" id="UP000283786"/>
    </source>
</evidence>
<dbReference type="PROSITE" id="PS50977">
    <property type="entry name" value="HTH_TETR_2"/>
    <property type="match status" value="1"/>
</dbReference>